<feature type="non-terminal residue" evidence="2">
    <location>
        <position position="1"/>
    </location>
</feature>
<keyword evidence="3" id="KW-1185">Reference proteome</keyword>
<reference evidence="2" key="1">
    <citation type="journal article" date="2020" name="Stud. Mycol.">
        <title>101 Dothideomycetes genomes: a test case for predicting lifestyles and emergence of pathogens.</title>
        <authorList>
            <person name="Haridas S."/>
            <person name="Albert R."/>
            <person name="Binder M."/>
            <person name="Bloem J."/>
            <person name="Labutti K."/>
            <person name="Salamov A."/>
            <person name="Andreopoulos B."/>
            <person name="Baker S."/>
            <person name="Barry K."/>
            <person name="Bills G."/>
            <person name="Bluhm B."/>
            <person name="Cannon C."/>
            <person name="Castanera R."/>
            <person name="Culley D."/>
            <person name="Daum C."/>
            <person name="Ezra D."/>
            <person name="Gonzalez J."/>
            <person name="Henrissat B."/>
            <person name="Kuo A."/>
            <person name="Liang C."/>
            <person name="Lipzen A."/>
            <person name="Lutzoni F."/>
            <person name="Magnuson J."/>
            <person name="Mondo S."/>
            <person name="Nolan M."/>
            <person name="Ohm R."/>
            <person name="Pangilinan J."/>
            <person name="Park H.-J."/>
            <person name="Ramirez L."/>
            <person name="Alfaro M."/>
            <person name="Sun H."/>
            <person name="Tritt A."/>
            <person name="Yoshinaga Y."/>
            <person name="Zwiers L.-H."/>
            <person name="Turgeon B."/>
            <person name="Goodwin S."/>
            <person name="Spatafora J."/>
            <person name="Crous P."/>
            <person name="Grigoriev I."/>
        </authorList>
    </citation>
    <scope>NUCLEOTIDE SEQUENCE</scope>
    <source>
        <strain evidence="2">CBS 113979</strain>
    </source>
</reference>
<dbReference type="InterPro" id="IPR052895">
    <property type="entry name" value="HetReg/Transcr_Mod"/>
</dbReference>
<name>A0A6G1H756_9PEZI</name>
<dbReference type="EMBL" id="ML977146">
    <property type="protein sequence ID" value="KAF1989031.1"/>
    <property type="molecule type" value="Genomic_DNA"/>
</dbReference>
<feature type="non-terminal residue" evidence="2">
    <location>
        <position position="112"/>
    </location>
</feature>
<proteinExistence type="predicted"/>
<evidence type="ECO:0000259" key="1">
    <source>
        <dbReference type="Pfam" id="PF06985"/>
    </source>
</evidence>
<dbReference type="Pfam" id="PF06985">
    <property type="entry name" value="HET"/>
    <property type="match status" value="1"/>
</dbReference>
<feature type="domain" description="Heterokaryon incompatibility" evidence="1">
    <location>
        <begin position="30"/>
        <end position="112"/>
    </location>
</feature>
<dbReference type="PANTHER" id="PTHR24148">
    <property type="entry name" value="ANKYRIN REPEAT DOMAIN-CONTAINING PROTEIN 39 HOMOLOG-RELATED"/>
    <property type="match status" value="1"/>
</dbReference>
<evidence type="ECO:0000313" key="2">
    <source>
        <dbReference type="EMBL" id="KAF1989031.1"/>
    </source>
</evidence>
<gene>
    <name evidence="2" type="ORF">K402DRAFT_302780</name>
</gene>
<sequence>RLIELWPAANFEAPPECYLHPVNLDANPPYDAISYCWGHPSEKLPIQANGSPIRIPSNLSDALRYLRSPTEVRVLWADALCINQGDDKERGHQVAQMGRIFWQADKVHAWLG</sequence>
<evidence type="ECO:0000313" key="3">
    <source>
        <dbReference type="Proteomes" id="UP000800041"/>
    </source>
</evidence>
<dbReference type="Proteomes" id="UP000800041">
    <property type="component" value="Unassembled WGS sequence"/>
</dbReference>
<organism evidence="2 3">
    <name type="scientific">Aulographum hederae CBS 113979</name>
    <dbReference type="NCBI Taxonomy" id="1176131"/>
    <lineage>
        <taxon>Eukaryota</taxon>
        <taxon>Fungi</taxon>
        <taxon>Dikarya</taxon>
        <taxon>Ascomycota</taxon>
        <taxon>Pezizomycotina</taxon>
        <taxon>Dothideomycetes</taxon>
        <taxon>Pleosporomycetidae</taxon>
        <taxon>Aulographales</taxon>
        <taxon>Aulographaceae</taxon>
    </lineage>
</organism>
<protein>
    <submittedName>
        <fullName evidence="2">HET-domain-containing protein</fullName>
    </submittedName>
</protein>
<dbReference type="AlphaFoldDB" id="A0A6G1H756"/>
<accession>A0A6G1H756</accession>
<dbReference type="PANTHER" id="PTHR24148:SF64">
    <property type="entry name" value="HETEROKARYON INCOMPATIBILITY DOMAIN-CONTAINING PROTEIN"/>
    <property type="match status" value="1"/>
</dbReference>
<dbReference type="OrthoDB" id="3553147at2759"/>
<dbReference type="InterPro" id="IPR010730">
    <property type="entry name" value="HET"/>
</dbReference>